<dbReference type="Proteomes" id="UP001230504">
    <property type="component" value="Unassembled WGS sequence"/>
</dbReference>
<dbReference type="GeneID" id="85436335"/>
<evidence type="ECO:0000313" key="4">
    <source>
        <dbReference type="Proteomes" id="UP001230504"/>
    </source>
</evidence>
<evidence type="ECO:0000256" key="2">
    <source>
        <dbReference type="SAM" id="Phobius"/>
    </source>
</evidence>
<keyword evidence="2" id="KW-0812">Transmembrane</keyword>
<protein>
    <recommendedName>
        <fullName evidence="5">Transmembrane protein</fullName>
    </recommendedName>
</protein>
<dbReference type="AlphaFoldDB" id="A0AAD8PUY4"/>
<keyword evidence="4" id="KW-1185">Reference proteome</keyword>
<organism evidence="3 4">
    <name type="scientific">Colletotrichum navitas</name>
    <dbReference type="NCBI Taxonomy" id="681940"/>
    <lineage>
        <taxon>Eukaryota</taxon>
        <taxon>Fungi</taxon>
        <taxon>Dikarya</taxon>
        <taxon>Ascomycota</taxon>
        <taxon>Pezizomycotina</taxon>
        <taxon>Sordariomycetes</taxon>
        <taxon>Hypocreomycetidae</taxon>
        <taxon>Glomerellales</taxon>
        <taxon>Glomerellaceae</taxon>
        <taxon>Colletotrichum</taxon>
        <taxon>Colletotrichum graminicola species complex</taxon>
    </lineage>
</organism>
<evidence type="ECO:0000256" key="1">
    <source>
        <dbReference type="SAM" id="MobiDB-lite"/>
    </source>
</evidence>
<name>A0AAD8PUY4_9PEZI</name>
<keyword evidence="2" id="KW-0472">Membrane</keyword>
<accession>A0AAD8PUY4</accession>
<keyword evidence="2" id="KW-1133">Transmembrane helix</keyword>
<gene>
    <name evidence="3" type="ORF">LY79DRAFT_278554</name>
</gene>
<proteinExistence type="predicted"/>
<dbReference type="RefSeq" id="XP_060412139.1">
    <property type="nucleotide sequence ID" value="XM_060552095.1"/>
</dbReference>
<feature type="region of interest" description="Disordered" evidence="1">
    <location>
        <begin position="56"/>
        <end position="134"/>
    </location>
</feature>
<feature type="compositionally biased region" description="Polar residues" evidence="1">
    <location>
        <begin position="77"/>
        <end position="88"/>
    </location>
</feature>
<feature type="transmembrane region" description="Helical" evidence="2">
    <location>
        <begin position="159"/>
        <end position="180"/>
    </location>
</feature>
<dbReference type="EMBL" id="JAHLJV010000048">
    <property type="protein sequence ID" value="KAK1585086.1"/>
    <property type="molecule type" value="Genomic_DNA"/>
</dbReference>
<sequence>MGKRRVLSHTRNRQRAAHAVTQMQHIRLHNDYASHRPTLLELLPHLRCPCLSRRAPAGVRRTGDPIPSAPARAPRRNTNSRGNKQTLKSGPLERQWRSHTGSSKGGRCVGTSSVPSEPFGQGKEKSHGTRASGKDANPAVAVLANNGQPPTEAKKPSGLGLLLPLAVFFFLFLGLVGVGFPSTSRARACESKNEVAYDRETGKRE</sequence>
<evidence type="ECO:0000313" key="3">
    <source>
        <dbReference type="EMBL" id="KAK1585086.1"/>
    </source>
</evidence>
<comment type="caution">
    <text evidence="3">The sequence shown here is derived from an EMBL/GenBank/DDBJ whole genome shotgun (WGS) entry which is preliminary data.</text>
</comment>
<evidence type="ECO:0008006" key="5">
    <source>
        <dbReference type="Google" id="ProtNLM"/>
    </source>
</evidence>
<reference evidence="3" key="1">
    <citation type="submission" date="2021-06" db="EMBL/GenBank/DDBJ databases">
        <title>Comparative genomics, transcriptomics and evolutionary studies reveal genomic signatures of adaptation to plant cell wall in hemibiotrophic fungi.</title>
        <authorList>
            <consortium name="DOE Joint Genome Institute"/>
            <person name="Baroncelli R."/>
            <person name="Diaz J.F."/>
            <person name="Benocci T."/>
            <person name="Peng M."/>
            <person name="Battaglia E."/>
            <person name="Haridas S."/>
            <person name="Andreopoulos W."/>
            <person name="Labutti K."/>
            <person name="Pangilinan J."/>
            <person name="Floch G.L."/>
            <person name="Makela M.R."/>
            <person name="Henrissat B."/>
            <person name="Grigoriev I.V."/>
            <person name="Crouch J.A."/>
            <person name="De Vries R.P."/>
            <person name="Sukno S.A."/>
            <person name="Thon M.R."/>
        </authorList>
    </citation>
    <scope>NUCLEOTIDE SEQUENCE</scope>
    <source>
        <strain evidence="3">CBS 125086</strain>
    </source>
</reference>